<name>A0A0L6U3U0_9FIRM</name>
<dbReference type="InterPro" id="IPR001584">
    <property type="entry name" value="Integrase_cat-core"/>
</dbReference>
<sequence length="106" mass="12546">MDLHSDRGTQFTSKSFRNALKKANAVQSMSSTGRCYDNARMESFFATLKKEKLYKIVTKNMLMTEVKTIVYRYLHYYNRRRIYSTNGGYPPLTYRELFYVNQQQAA</sequence>
<feature type="domain" description="Integrase catalytic" evidence="1">
    <location>
        <begin position="1"/>
        <end position="99"/>
    </location>
</feature>
<dbReference type="OrthoDB" id="9813957at2"/>
<evidence type="ECO:0000259" key="1">
    <source>
        <dbReference type="PROSITE" id="PS50994"/>
    </source>
</evidence>
<dbReference type="Pfam" id="PF13683">
    <property type="entry name" value="rve_3"/>
    <property type="match status" value="1"/>
</dbReference>
<dbReference type="PROSITE" id="PS50994">
    <property type="entry name" value="INTEGRASE"/>
    <property type="match status" value="1"/>
</dbReference>
<dbReference type="PANTHER" id="PTHR46889">
    <property type="entry name" value="TRANSPOSASE INSF FOR INSERTION SEQUENCE IS3B-RELATED"/>
    <property type="match status" value="1"/>
</dbReference>
<evidence type="ECO:0000313" key="2">
    <source>
        <dbReference type="EMBL" id="KNZ42997.1"/>
    </source>
</evidence>
<gene>
    <name evidence="2" type="ORF">AKG39_04605</name>
</gene>
<dbReference type="InterPro" id="IPR050900">
    <property type="entry name" value="Transposase_IS3/IS150/IS904"/>
</dbReference>
<dbReference type="InterPro" id="IPR012337">
    <property type="entry name" value="RNaseH-like_sf"/>
</dbReference>
<dbReference type="GO" id="GO:0003676">
    <property type="term" value="F:nucleic acid binding"/>
    <property type="evidence" value="ECO:0007669"/>
    <property type="project" value="InterPro"/>
</dbReference>
<dbReference type="Proteomes" id="UP000036873">
    <property type="component" value="Unassembled WGS sequence"/>
</dbReference>
<accession>A0A0L6U3U0</accession>
<dbReference type="GO" id="GO:0015074">
    <property type="term" value="P:DNA integration"/>
    <property type="evidence" value="ECO:0007669"/>
    <property type="project" value="InterPro"/>
</dbReference>
<dbReference type="InterPro" id="IPR036397">
    <property type="entry name" value="RNaseH_sf"/>
</dbReference>
<comment type="caution">
    <text evidence="2">The sequence shown here is derived from an EMBL/GenBank/DDBJ whole genome shotgun (WGS) entry which is preliminary data.</text>
</comment>
<keyword evidence="3" id="KW-1185">Reference proteome</keyword>
<dbReference type="SUPFAM" id="SSF53098">
    <property type="entry name" value="Ribonuclease H-like"/>
    <property type="match status" value="1"/>
</dbReference>
<dbReference type="EMBL" id="LGYO01000008">
    <property type="protein sequence ID" value="KNZ42997.1"/>
    <property type="molecule type" value="Genomic_DNA"/>
</dbReference>
<protein>
    <submittedName>
        <fullName evidence="2">Transposase</fullName>
    </submittedName>
</protein>
<dbReference type="AlphaFoldDB" id="A0A0L6U3U0"/>
<reference evidence="3" key="1">
    <citation type="submission" date="2015-07" db="EMBL/GenBank/DDBJ databases">
        <title>Draft genome sequence of Acetobacterium bakii DSM 8293, a potential psychrophilic chemical producer through syngas fermentation.</title>
        <authorList>
            <person name="Song Y."/>
            <person name="Hwang S."/>
            <person name="Cho B.-K."/>
        </authorList>
    </citation>
    <scope>NUCLEOTIDE SEQUENCE [LARGE SCALE GENOMIC DNA]</scope>
    <source>
        <strain evidence="3">DSM 8239</strain>
    </source>
</reference>
<dbReference type="Gene3D" id="3.30.420.10">
    <property type="entry name" value="Ribonuclease H-like superfamily/Ribonuclease H"/>
    <property type="match status" value="1"/>
</dbReference>
<dbReference type="STRING" id="52689.AKG39_04605"/>
<proteinExistence type="predicted"/>
<organism evidence="2 3">
    <name type="scientific">Acetobacterium bakii</name>
    <dbReference type="NCBI Taxonomy" id="52689"/>
    <lineage>
        <taxon>Bacteria</taxon>
        <taxon>Bacillati</taxon>
        <taxon>Bacillota</taxon>
        <taxon>Clostridia</taxon>
        <taxon>Eubacteriales</taxon>
        <taxon>Eubacteriaceae</taxon>
        <taxon>Acetobacterium</taxon>
    </lineage>
</organism>
<evidence type="ECO:0000313" key="3">
    <source>
        <dbReference type="Proteomes" id="UP000036873"/>
    </source>
</evidence>
<dbReference type="PANTHER" id="PTHR46889:SF4">
    <property type="entry name" value="TRANSPOSASE INSO FOR INSERTION SEQUENCE ELEMENT IS911B-RELATED"/>
    <property type="match status" value="1"/>
</dbReference>